<feature type="transmembrane region" description="Helical" evidence="1">
    <location>
        <begin position="20"/>
        <end position="39"/>
    </location>
</feature>
<proteinExistence type="predicted"/>
<accession>A0ABY5BUT0</accession>
<feature type="transmembrane region" description="Helical" evidence="1">
    <location>
        <begin position="51"/>
        <end position="73"/>
    </location>
</feature>
<dbReference type="CDD" id="cd21807">
    <property type="entry name" value="ABC-2_lan_permease_MutE_EpiE-like"/>
    <property type="match status" value="1"/>
</dbReference>
<feature type="transmembrane region" description="Helical" evidence="1">
    <location>
        <begin position="134"/>
        <end position="154"/>
    </location>
</feature>
<keyword evidence="1" id="KW-0812">Transmembrane</keyword>
<evidence type="ECO:0000256" key="1">
    <source>
        <dbReference type="SAM" id="Phobius"/>
    </source>
</evidence>
<keyword evidence="1" id="KW-0472">Membrane</keyword>
<dbReference type="Proteomes" id="UP001056164">
    <property type="component" value="Chromosome"/>
</dbReference>
<evidence type="ECO:0000313" key="2">
    <source>
        <dbReference type="EMBL" id="USS90259.1"/>
    </source>
</evidence>
<feature type="transmembrane region" description="Helical" evidence="1">
    <location>
        <begin position="107"/>
        <end position="128"/>
    </location>
</feature>
<organism evidence="2 3">
    <name type="scientific">Fructilactobacillus carniphilus</name>
    <dbReference type="NCBI Taxonomy" id="2940297"/>
    <lineage>
        <taxon>Bacteria</taxon>
        <taxon>Bacillati</taxon>
        <taxon>Bacillota</taxon>
        <taxon>Bacilli</taxon>
        <taxon>Lactobacillales</taxon>
        <taxon>Lactobacillaceae</taxon>
        <taxon>Fructilactobacillus</taxon>
    </lineage>
</organism>
<keyword evidence="3" id="KW-1185">Reference proteome</keyword>
<name>A0ABY5BUT0_9LACO</name>
<reference evidence="2" key="1">
    <citation type="submission" date="2022-05" db="EMBL/GenBank/DDBJ databases">
        <authorList>
            <person name="Oliphant S.A."/>
            <person name="Watson-Haigh N.S."/>
            <person name="Sumby K.M."/>
            <person name="Gardner J.M."/>
            <person name="Jiranek V."/>
        </authorList>
    </citation>
    <scope>NUCLEOTIDE SEQUENCE</scope>
    <source>
        <strain evidence="2">KI4_A6</strain>
    </source>
</reference>
<protein>
    <recommendedName>
        <fullName evidence="4">Lantibiotic ABC transporter permease</fullName>
    </recommendedName>
</protein>
<feature type="transmembrane region" description="Helical" evidence="1">
    <location>
        <begin position="166"/>
        <end position="193"/>
    </location>
</feature>
<dbReference type="EMBL" id="CP097121">
    <property type="protein sequence ID" value="USS90259.1"/>
    <property type="molecule type" value="Genomic_DNA"/>
</dbReference>
<feature type="transmembrane region" description="Helical" evidence="1">
    <location>
        <begin position="227"/>
        <end position="245"/>
    </location>
</feature>
<sequence length="254" mass="28433">MKNALKIEILKTKSSNDLNIALILPLLFCVFTLMTLLSSRNPTGLVNGVSIIQTNIFNIWALILLPICVVMIISGDYQQEKRALGLQSVLANHWSLQQRYLAKSLKYWLLMLLAQTTLLVVVCISNLLTTRTVGNVALLSFASLVIWLGSWPLIVINMQLLRYLNAIMVILLNLGISIMSAFMGIALTLRFWLDPWVLALRTITLLRINPNGTVLSAQSNLTNNLSFIGWIVIVVVMWLIINYLLSLSNARKVA</sequence>
<keyword evidence="1" id="KW-1133">Transmembrane helix</keyword>
<dbReference type="InterPro" id="IPR021205">
    <property type="entry name" value="Lanti_perm_SpaE/MutE/EpiE-like"/>
</dbReference>
<evidence type="ECO:0008006" key="4">
    <source>
        <dbReference type="Google" id="ProtNLM"/>
    </source>
</evidence>
<dbReference type="RefSeq" id="WP_252794698.1">
    <property type="nucleotide sequence ID" value="NZ_CP097121.1"/>
</dbReference>
<gene>
    <name evidence="2" type="ORF">M3M37_05300</name>
</gene>
<evidence type="ECO:0000313" key="3">
    <source>
        <dbReference type="Proteomes" id="UP001056164"/>
    </source>
</evidence>